<sequence>MKQYLELLKYILKNGKEKHNRTGVDTISTFGYQTSYDISEYFPLLTTKKVYFKGVVAELLWFIRGDTNIKYLVDNDCNIWNDWPFEVYRKSLEYQNETIKEFALKIKSSNEFAKKWGNLGPVYGKQWRNFNGVDQLMNVIKEIKNNPDSRRLIVSSWNPTEVKQMALPPCHSLFQFYVQDGELSCELYQRSADAFLGVPFNIASYSLLTYIVAAYTGLKPGKFVHTFGDLHIYCNHLDQVHEQLKRTPKKLPKLVIKRLPKNIEDLQIEDFEIIDYDPDPIIKAKVAV</sequence>
<dbReference type="SUPFAM" id="SSF55831">
    <property type="entry name" value="Thymidylate synthase/dCMP hydroxymethylase"/>
    <property type="match status" value="1"/>
</dbReference>
<evidence type="ECO:0000256" key="2">
    <source>
        <dbReference type="ARBA" id="ARBA00022490"/>
    </source>
</evidence>
<dbReference type="PRINTS" id="PR00108">
    <property type="entry name" value="THYMDSNTHASE"/>
</dbReference>
<evidence type="ECO:0000256" key="5">
    <source>
        <dbReference type="ARBA" id="ARBA00022727"/>
    </source>
</evidence>
<evidence type="ECO:0000313" key="10">
    <source>
        <dbReference type="Proteomes" id="UP000030066"/>
    </source>
</evidence>
<dbReference type="InterPro" id="IPR045097">
    <property type="entry name" value="Thymidate_synth/dCMP_Mease"/>
</dbReference>
<proteinExistence type="inferred from homology"/>
<comment type="catalytic activity">
    <reaction evidence="6">
        <text>dUMP + (6R)-5,10-methylene-5,6,7,8-tetrahydrofolate = 7,8-dihydrofolate + dTMP</text>
        <dbReference type="Rhea" id="RHEA:12104"/>
        <dbReference type="ChEBI" id="CHEBI:15636"/>
        <dbReference type="ChEBI" id="CHEBI:57451"/>
        <dbReference type="ChEBI" id="CHEBI:63528"/>
        <dbReference type="ChEBI" id="CHEBI:246422"/>
        <dbReference type="EC" id="2.1.1.45"/>
    </reaction>
</comment>
<evidence type="ECO:0000313" key="9">
    <source>
        <dbReference type="EMBL" id="AIV03924.1"/>
    </source>
</evidence>
<dbReference type="HOGENOM" id="CLU_021669_0_0_14"/>
<feature type="binding site" description="in other chain" evidence="6">
    <location>
        <position position="21"/>
    </location>
    <ligand>
        <name>dUMP</name>
        <dbReference type="ChEBI" id="CHEBI:246422"/>
        <note>ligand shared between dimeric partners</note>
    </ligand>
</feature>
<dbReference type="FunFam" id="3.30.572.10:FF:000013">
    <property type="entry name" value="Thymidylate synthase"/>
    <property type="match status" value="1"/>
</dbReference>
<keyword evidence="10" id="KW-1185">Reference proteome</keyword>
<dbReference type="CDD" id="cd00351">
    <property type="entry name" value="TS_Pyrimidine_HMase"/>
    <property type="match status" value="1"/>
</dbReference>
<comment type="pathway">
    <text evidence="6">Pyrimidine metabolism; dTTP biosynthesis.</text>
</comment>
<evidence type="ECO:0000256" key="1">
    <source>
        <dbReference type="ARBA" id="ARBA00011947"/>
    </source>
</evidence>
<dbReference type="HAMAP" id="MF_00008">
    <property type="entry name" value="Thymidy_synth_bact"/>
    <property type="match status" value="1"/>
</dbReference>
<organism evidence="9 10">
    <name type="scientific">Candidatus Malacoplasma girerdii</name>
    <dbReference type="NCBI Taxonomy" id="1318617"/>
    <lineage>
        <taxon>Bacteria</taxon>
        <taxon>Bacillati</taxon>
        <taxon>Mycoplasmatota</taxon>
        <taxon>Mycoplasmoidales</taxon>
        <taxon>Mycoplasmoidaceae</taxon>
        <taxon>Malacoplasma</taxon>
    </lineage>
</organism>
<dbReference type="NCBIfam" id="NF002496">
    <property type="entry name" value="PRK01827.1-2"/>
    <property type="match status" value="1"/>
</dbReference>
<gene>
    <name evidence="6 9" type="primary">thyA</name>
    <name evidence="9" type="ORF">MGM1_5660</name>
</gene>
<dbReference type="GO" id="GO:0032259">
    <property type="term" value="P:methylation"/>
    <property type="evidence" value="ECO:0007669"/>
    <property type="project" value="UniProtKB-KW"/>
</dbReference>
<feature type="domain" description="Thymidylate synthase/dCMP hydroxymethylase" evidence="8">
    <location>
        <begin position="2"/>
        <end position="288"/>
    </location>
</feature>
<reference evidence="9 10" key="1">
    <citation type="journal article" date="2014" name="PLoS ONE">
        <title>An emerging Mycoplasma associated with trichomoniasis, vaginal infection and disease.</title>
        <authorList>
            <consortium name="Vaginal Microbiome Consortium"/>
            <person name="Fettweis J.M."/>
            <person name="Serrano M.G."/>
            <person name="Huang B."/>
            <person name="Brooks J.P."/>
            <person name="Glascock A.L."/>
            <person name="Sheth N.U."/>
            <person name="Strauss J.F.III."/>
            <person name="Jefferson K.K."/>
            <person name="Buck G.A."/>
        </authorList>
    </citation>
    <scope>NUCLEOTIDE SEQUENCE [LARGE SCALE GENOMIC DNA]</scope>
    <source>
        <strain evidence="9 10">VCU_M1</strain>
    </source>
</reference>
<comment type="subcellular location">
    <subcellularLocation>
        <location evidence="6">Cytoplasm</location>
    </subcellularLocation>
</comment>
<dbReference type="EMBL" id="CP007711">
    <property type="protein sequence ID" value="AIV03924.1"/>
    <property type="molecule type" value="Genomic_DNA"/>
</dbReference>
<keyword evidence="4 6" id="KW-0808">Transferase</keyword>
<dbReference type="UniPathway" id="UPA00575"/>
<evidence type="ECO:0000256" key="6">
    <source>
        <dbReference type="HAMAP-Rule" id="MF_00008"/>
    </source>
</evidence>
<dbReference type="EC" id="2.1.1.45" evidence="1 6"/>
<accession>A0A097STL5</accession>
<dbReference type="GO" id="GO:0006231">
    <property type="term" value="P:dTMP biosynthetic process"/>
    <property type="evidence" value="ECO:0007669"/>
    <property type="project" value="UniProtKB-UniRule"/>
</dbReference>
<keyword evidence="5 6" id="KW-0545">Nucleotide biosynthesis</keyword>
<evidence type="ECO:0000256" key="4">
    <source>
        <dbReference type="ARBA" id="ARBA00022679"/>
    </source>
</evidence>
<dbReference type="InterPro" id="IPR020940">
    <property type="entry name" value="Thymidylate_synthase_AS"/>
</dbReference>
<feature type="binding site" evidence="6">
    <location>
        <position position="193"/>
    </location>
    <ligand>
        <name>(6R)-5,10-methylene-5,6,7,8-tetrahydrofolate</name>
        <dbReference type="ChEBI" id="CHEBI:15636"/>
    </ligand>
</feature>
<dbReference type="AlphaFoldDB" id="A0A097STL5"/>
<feature type="active site" description="Nucleophile" evidence="6">
    <location>
        <position position="170"/>
    </location>
</feature>
<protein>
    <recommendedName>
        <fullName evidence="1 6">Thymidylate synthase</fullName>
        <shortName evidence="6">TS</shortName>
        <shortName evidence="6">TSase</shortName>
        <ecNumber evidence="1 6">2.1.1.45</ecNumber>
    </recommendedName>
</protein>
<dbReference type="Gene3D" id="3.30.572.10">
    <property type="entry name" value="Thymidylate synthase/dCMP hydroxymethylase domain"/>
    <property type="match status" value="1"/>
</dbReference>
<feature type="binding site" evidence="6">
    <location>
        <position position="287"/>
    </location>
    <ligand>
        <name>(6R)-5,10-methylene-5,6,7,8-tetrahydrofolate</name>
        <dbReference type="ChEBI" id="CHEBI:15636"/>
    </ligand>
</feature>
<dbReference type="GO" id="GO:0006235">
    <property type="term" value="P:dTTP biosynthetic process"/>
    <property type="evidence" value="ECO:0007669"/>
    <property type="project" value="UniProtKB-UniRule"/>
</dbReference>
<comment type="similarity">
    <text evidence="6">Belongs to the thymidylate synthase family. Bacterial-type ThyA subfamily.</text>
</comment>
<dbReference type="InterPro" id="IPR036926">
    <property type="entry name" value="Thymidate_synth/dCMP_Mease_sf"/>
</dbReference>
<comment type="caution">
    <text evidence="6">Lacks conserved residue(s) required for the propagation of feature annotation.</text>
</comment>
<dbReference type="InterPro" id="IPR000398">
    <property type="entry name" value="Thymidylate_synthase"/>
</dbReference>
<dbReference type="PANTHER" id="PTHR11548:SF9">
    <property type="entry name" value="THYMIDYLATE SYNTHASE"/>
    <property type="match status" value="1"/>
</dbReference>
<keyword evidence="3 6" id="KW-0489">Methyltransferase</keyword>
<dbReference type="KEGG" id="mgj:MGM1_5660"/>
<evidence type="ECO:0000256" key="3">
    <source>
        <dbReference type="ARBA" id="ARBA00022603"/>
    </source>
</evidence>
<evidence type="ECO:0000256" key="7">
    <source>
        <dbReference type="PROSITE-ProRule" id="PRU10016"/>
    </source>
</evidence>
<dbReference type="InterPro" id="IPR023451">
    <property type="entry name" value="Thymidate_synth/dCMP_Mease_dom"/>
</dbReference>
<evidence type="ECO:0000259" key="8">
    <source>
        <dbReference type="Pfam" id="PF00303"/>
    </source>
</evidence>
<dbReference type="GO" id="GO:0005829">
    <property type="term" value="C:cytosol"/>
    <property type="evidence" value="ECO:0007669"/>
    <property type="project" value="TreeGrafter"/>
</dbReference>
<dbReference type="Pfam" id="PF00303">
    <property type="entry name" value="Thymidylat_synt"/>
    <property type="match status" value="1"/>
</dbReference>
<dbReference type="Proteomes" id="UP000030066">
    <property type="component" value="Chromosome"/>
</dbReference>
<dbReference type="PROSITE" id="PS00091">
    <property type="entry name" value="THYMIDYLATE_SYNTHASE"/>
    <property type="match status" value="1"/>
</dbReference>
<feature type="binding site" description="in other chain" evidence="6">
    <location>
        <begin position="190"/>
        <end position="193"/>
    </location>
    <ligand>
        <name>dUMP</name>
        <dbReference type="ChEBI" id="CHEBI:246422"/>
        <note>ligand shared between dimeric partners</note>
    </ligand>
</feature>
<dbReference type="eggNOG" id="COG0207">
    <property type="taxonomic scope" value="Bacteria"/>
</dbReference>
<name>A0A097STL5_9BACT</name>
<comment type="function">
    <text evidence="6">Catalyzes the reductive methylation of 2'-deoxyuridine-5'-monophosphate (dUMP) to 2'-deoxythymidine-5'-monophosphate (dTMP) while utilizing 5,10-methylenetetrahydrofolate (mTHF) as the methyl donor and reductant in the reaction, yielding dihydrofolate (DHF) as a by-product. This enzymatic reaction provides an intracellular de novo source of dTMP, an essential precursor for DNA biosynthesis.</text>
</comment>
<comment type="subunit">
    <text evidence="6">Homodimer.</text>
</comment>
<dbReference type="GO" id="GO:0004799">
    <property type="term" value="F:thymidylate synthase activity"/>
    <property type="evidence" value="ECO:0007669"/>
    <property type="project" value="UniProtKB-UniRule"/>
</dbReference>
<feature type="binding site" evidence="6">
    <location>
        <begin position="150"/>
        <end position="151"/>
    </location>
    <ligand>
        <name>dUMP</name>
        <dbReference type="ChEBI" id="CHEBI:246422"/>
        <note>ligand shared between dimeric partners</note>
    </ligand>
</feature>
<feature type="binding site" description="in other chain" evidence="6">
    <location>
        <position position="201"/>
    </location>
    <ligand>
        <name>dUMP</name>
        <dbReference type="ChEBI" id="CHEBI:246422"/>
        <note>ligand shared between dimeric partners</note>
    </ligand>
</feature>
<feature type="binding site" description="in other chain" evidence="6">
    <location>
        <begin position="231"/>
        <end position="233"/>
    </location>
    <ligand>
        <name>dUMP</name>
        <dbReference type="ChEBI" id="CHEBI:246422"/>
        <note>ligand shared between dimeric partners</note>
    </ligand>
</feature>
<dbReference type="NCBIfam" id="TIGR03284">
    <property type="entry name" value="thym_sym"/>
    <property type="match status" value="1"/>
</dbReference>
<dbReference type="STRING" id="1318617.MGM1_5660"/>
<dbReference type="PANTHER" id="PTHR11548">
    <property type="entry name" value="THYMIDYLATE SYNTHASE 1"/>
    <property type="match status" value="1"/>
</dbReference>
<feature type="active site" evidence="7">
    <location>
        <position position="170"/>
    </location>
</feature>
<keyword evidence="2 6" id="KW-0963">Cytoplasm</keyword>